<accession>A0ABY6IVI7</accession>
<keyword evidence="9" id="KW-0675">Receptor</keyword>
<dbReference type="RefSeq" id="WP_264279686.1">
    <property type="nucleotide sequence ID" value="NZ_CP107006.1"/>
</dbReference>
<dbReference type="InterPro" id="IPR008969">
    <property type="entry name" value="CarboxyPept-like_regulatory"/>
</dbReference>
<evidence type="ECO:0000256" key="1">
    <source>
        <dbReference type="ARBA" id="ARBA00004571"/>
    </source>
</evidence>
<gene>
    <name evidence="9" type="ORF">MKQ68_14060</name>
</gene>
<dbReference type="SUPFAM" id="SSF56935">
    <property type="entry name" value="Porins"/>
    <property type="match status" value="1"/>
</dbReference>
<dbReference type="Proteomes" id="UP001162741">
    <property type="component" value="Chromosome"/>
</dbReference>
<evidence type="ECO:0000256" key="6">
    <source>
        <dbReference type="ARBA" id="ARBA00023237"/>
    </source>
</evidence>
<keyword evidence="6 7" id="KW-0998">Cell outer membrane</keyword>
<keyword evidence="4 7" id="KW-0812">Transmembrane</keyword>
<keyword evidence="3 7" id="KW-1134">Transmembrane beta strand</keyword>
<dbReference type="InterPro" id="IPR012910">
    <property type="entry name" value="Plug_dom"/>
</dbReference>
<evidence type="ECO:0000313" key="10">
    <source>
        <dbReference type="Proteomes" id="UP001162741"/>
    </source>
</evidence>
<proteinExistence type="inferred from homology"/>
<keyword evidence="10" id="KW-1185">Reference proteome</keyword>
<comment type="similarity">
    <text evidence="7">Belongs to the TonB-dependent receptor family.</text>
</comment>
<name>A0ABY6IVI7_9BACT</name>
<dbReference type="InterPro" id="IPR037066">
    <property type="entry name" value="Plug_dom_sf"/>
</dbReference>
<dbReference type="Pfam" id="PF13715">
    <property type="entry name" value="CarbopepD_reg_2"/>
    <property type="match status" value="1"/>
</dbReference>
<evidence type="ECO:0000313" key="9">
    <source>
        <dbReference type="EMBL" id="UYQ91216.1"/>
    </source>
</evidence>
<dbReference type="Gene3D" id="2.170.130.10">
    <property type="entry name" value="TonB-dependent receptor, plug domain"/>
    <property type="match status" value="1"/>
</dbReference>
<dbReference type="Gene3D" id="2.60.40.1120">
    <property type="entry name" value="Carboxypeptidase-like, regulatory domain"/>
    <property type="match status" value="1"/>
</dbReference>
<dbReference type="Pfam" id="PF07715">
    <property type="entry name" value="Plug"/>
    <property type="match status" value="1"/>
</dbReference>
<protein>
    <submittedName>
        <fullName evidence="9">TonB-dependent receptor</fullName>
    </submittedName>
</protein>
<dbReference type="InterPro" id="IPR023996">
    <property type="entry name" value="TonB-dep_OMP_SusC/RagA"/>
</dbReference>
<dbReference type="NCBIfam" id="TIGR04056">
    <property type="entry name" value="OMP_RagA_SusC"/>
    <property type="match status" value="1"/>
</dbReference>
<dbReference type="InterPro" id="IPR036942">
    <property type="entry name" value="Beta-barrel_TonB_sf"/>
</dbReference>
<dbReference type="NCBIfam" id="TIGR04057">
    <property type="entry name" value="SusC_RagA_signa"/>
    <property type="match status" value="1"/>
</dbReference>
<reference evidence="9" key="1">
    <citation type="submission" date="2022-10" db="EMBL/GenBank/DDBJ databases">
        <title>Chitinophaga sp. nov., isolated from soil.</title>
        <authorList>
            <person name="Jeon C.O."/>
        </authorList>
    </citation>
    <scope>NUCLEOTIDE SEQUENCE</scope>
    <source>
        <strain evidence="9">R8</strain>
    </source>
</reference>
<organism evidence="9 10">
    <name type="scientific">Chitinophaga horti</name>
    <dbReference type="NCBI Taxonomy" id="2920382"/>
    <lineage>
        <taxon>Bacteria</taxon>
        <taxon>Pseudomonadati</taxon>
        <taxon>Bacteroidota</taxon>
        <taxon>Chitinophagia</taxon>
        <taxon>Chitinophagales</taxon>
        <taxon>Chitinophagaceae</taxon>
        <taxon>Chitinophaga</taxon>
    </lineage>
</organism>
<evidence type="ECO:0000256" key="4">
    <source>
        <dbReference type="ARBA" id="ARBA00022692"/>
    </source>
</evidence>
<dbReference type="EMBL" id="CP107006">
    <property type="protein sequence ID" value="UYQ91216.1"/>
    <property type="molecule type" value="Genomic_DNA"/>
</dbReference>
<keyword evidence="5 7" id="KW-0472">Membrane</keyword>
<dbReference type="InterPro" id="IPR039426">
    <property type="entry name" value="TonB-dep_rcpt-like"/>
</dbReference>
<keyword evidence="2 7" id="KW-0813">Transport</keyword>
<feature type="domain" description="TonB-dependent receptor plug" evidence="8">
    <location>
        <begin position="229"/>
        <end position="325"/>
    </location>
</feature>
<dbReference type="Gene3D" id="2.40.170.20">
    <property type="entry name" value="TonB-dependent receptor, beta-barrel domain"/>
    <property type="match status" value="1"/>
</dbReference>
<dbReference type="InterPro" id="IPR023997">
    <property type="entry name" value="TonB-dep_OMP_SusC/RagA_CS"/>
</dbReference>
<sequence>MNHTSTPVAHSAPGRGRTMPITKRLLLFGCCLLVTSVGFAQQRELNEKVKLDISSASLSTVLKALDKQSNFSFTFIREDFDKITVRDFHPNNISLGEALAMLEKVAGIEFSVHNNAIIFRKAERPAAAAVTANVAVKGRVMMAEGEEPIPGVSIWQKGTNNRAITNENGEYSIELSDENAVLSYSFMGYETKEMKANDPATASVTLKSTRESLSEIVVLGYGKAKKGDLSAAVSTVPDMDQVKNRPVLNVAAMIQGKVPGVTVINNGGHPNSSPRVTIRGIGSRSSENVLYVVDGVPNAPYNPADIESITVLKDAASAAIYGAFSGSAGVILITTRQAKQGKPGVEYNTFVGMKQAWRTPQSLTAEEEAKVSNLAYTNAGLPPLSGWDAAVNPYAQQTRTDWIDEVFRTGVIQRHTVTVNAGTEKFSTLLQARYENEEGTLLNTYNKNISLRFNANYQFNDHIRLRQDLFYNNNDNRGTETSSGYSGVILSAIYMPRSATPYYADGSFGGVGPRESQYLGIHGDAINPVATLLRNKPYNRGNDLQSVTEVNVTDIVKGLSFLSRFSYRQGNSLWKNFEPKRTEPGKPNDQNTLSYSTNKSYHWIWENTANYERVFGKHSIAAMASMTAQQNGARSFSAAARGLQDEAEWAQFFLNASVFDQNRPGDNQWVDRNLSYVGRLAYSWADRYFVTGSYRRDIAGRLPADYRSKGLPGLTAAWKISSEPFFNVPAVDLLKLRASWGRIGNLSSIGTAYGYPTLGSGIAYQVGEKSPQSTALYMANQYNPALSWETSEQTDFGIDIALMNERLTLTADYFNKKTYDLISRQELNWTNTFGFGAPMINQGLIRNKGFELSANWHDQVGKVGYSVGGNFATLNNKVEKIDGNAGSYWADGDVWRGVLNPFRSIVGQPAYAYWLIKTDGIFQTDAEAAAYVDKSGARIQPFAKAGDLKFVDKDGNGSINDADRYYMGSAYPKVTYAFNGSANWNNFDISFFFQGVSGAKLFHAFKQTTLNGSEQGYNRWNKILDAWSPTNTGSDIPKISASDANKNFQTTSDWYLEDGSYLRLKNLLIGYTFKNMPWKTALRVYVSGDNLLTFTKYSGMDPEVGGYGMDGGQFPVSRIYAVGAKLNF</sequence>
<evidence type="ECO:0000256" key="5">
    <source>
        <dbReference type="ARBA" id="ARBA00023136"/>
    </source>
</evidence>
<dbReference type="PROSITE" id="PS52016">
    <property type="entry name" value="TONB_DEPENDENT_REC_3"/>
    <property type="match status" value="1"/>
</dbReference>
<comment type="subcellular location">
    <subcellularLocation>
        <location evidence="1 7">Cell outer membrane</location>
        <topology evidence="1 7">Multi-pass membrane protein</topology>
    </subcellularLocation>
</comment>
<evidence type="ECO:0000259" key="8">
    <source>
        <dbReference type="Pfam" id="PF07715"/>
    </source>
</evidence>
<evidence type="ECO:0000256" key="7">
    <source>
        <dbReference type="PROSITE-ProRule" id="PRU01360"/>
    </source>
</evidence>
<dbReference type="SUPFAM" id="SSF49464">
    <property type="entry name" value="Carboxypeptidase regulatory domain-like"/>
    <property type="match status" value="1"/>
</dbReference>
<evidence type="ECO:0000256" key="2">
    <source>
        <dbReference type="ARBA" id="ARBA00022448"/>
    </source>
</evidence>
<evidence type="ECO:0000256" key="3">
    <source>
        <dbReference type="ARBA" id="ARBA00022452"/>
    </source>
</evidence>